<keyword evidence="2" id="KW-0812">Transmembrane</keyword>
<dbReference type="Gene3D" id="1.20.1250.20">
    <property type="entry name" value="MFS general substrate transporter like domains"/>
    <property type="match status" value="1"/>
</dbReference>
<accession>A0AAW2S6E2</accession>
<comment type="caution">
    <text evidence="3">The sequence shown here is derived from an EMBL/GenBank/DDBJ whole genome shotgun (WGS) entry which is preliminary data.</text>
</comment>
<dbReference type="AlphaFoldDB" id="A0AAW2S6E2"/>
<keyword evidence="2" id="KW-1133">Transmembrane helix</keyword>
<evidence type="ECO:0000313" key="3">
    <source>
        <dbReference type="EMBL" id="KAL0387296.1"/>
    </source>
</evidence>
<keyword evidence="2" id="KW-0472">Membrane</keyword>
<feature type="transmembrane region" description="Helical" evidence="2">
    <location>
        <begin position="26"/>
        <end position="49"/>
    </location>
</feature>
<feature type="transmembrane region" description="Helical" evidence="2">
    <location>
        <begin position="70"/>
        <end position="91"/>
    </location>
</feature>
<protein>
    <submittedName>
        <fullName evidence="3">Protein NRT1/ PTR FAMILY 4.4</fullName>
    </submittedName>
</protein>
<comment type="similarity">
    <text evidence="1">Belongs to the major facilitator superfamily. Phosphate:H(+) symporter (TC 2.A.1.9) family.</text>
</comment>
<organism evidence="3">
    <name type="scientific">Sesamum radiatum</name>
    <name type="common">Black benniseed</name>
    <dbReference type="NCBI Taxonomy" id="300843"/>
    <lineage>
        <taxon>Eukaryota</taxon>
        <taxon>Viridiplantae</taxon>
        <taxon>Streptophyta</taxon>
        <taxon>Embryophyta</taxon>
        <taxon>Tracheophyta</taxon>
        <taxon>Spermatophyta</taxon>
        <taxon>Magnoliopsida</taxon>
        <taxon>eudicotyledons</taxon>
        <taxon>Gunneridae</taxon>
        <taxon>Pentapetalae</taxon>
        <taxon>asterids</taxon>
        <taxon>lamiids</taxon>
        <taxon>Lamiales</taxon>
        <taxon>Pedaliaceae</taxon>
        <taxon>Sesamum</taxon>
    </lineage>
</organism>
<dbReference type="InterPro" id="IPR036259">
    <property type="entry name" value="MFS_trans_sf"/>
</dbReference>
<dbReference type="PANTHER" id="PTHR11654">
    <property type="entry name" value="OLIGOPEPTIDE TRANSPORTER-RELATED"/>
    <property type="match status" value="1"/>
</dbReference>
<proteinExistence type="inferred from homology"/>
<evidence type="ECO:0000256" key="1">
    <source>
        <dbReference type="ARBA" id="ARBA00044504"/>
    </source>
</evidence>
<evidence type="ECO:0000256" key="2">
    <source>
        <dbReference type="SAM" id="Phobius"/>
    </source>
</evidence>
<gene>
    <name evidence="3" type="ORF">Sradi_2611400</name>
</gene>
<reference evidence="3" key="1">
    <citation type="submission" date="2020-06" db="EMBL/GenBank/DDBJ databases">
        <authorList>
            <person name="Li T."/>
            <person name="Hu X."/>
            <person name="Zhang T."/>
            <person name="Song X."/>
            <person name="Zhang H."/>
            <person name="Dai N."/>
            <person name="Sheng W."/>
            <person name="Hou X."/>
            <person name="Wei L."/>
        </authorList>
    </citation>
    <scope>NUCLEOTIDE SEQUENCE</scope>
    <source>
        <strain evidence="3">G02</strain>
        <tissue evidence="3">Leaf</tissue>
    </source>
</reference>
<name>A0AAW2S6E2_SESRA</name>
<reference evidence="3" key="2">
    <citation type="journal article" date="2024" name="Plant">
        <title>Genomic evolution and insights into agronomic trait innovations of Sesamum species.</title>
        <authorList>
            <person name="Miao H."/>
            <person name="Wang L."/>
            <person name="Qu L."/>
            <person name="Liu H."/>
            <person name="Sun Y."/>
            <person name="Le M."/>
            <person name="Wang Q."/>
            <person name="Wei S."/>
            <person name="Zheng Y."/>
            <person name="Lin W."/>
            <person name="Duan Y."/>
            <person name="Cao H."/>
            <person name="Xiong S."/>
            <person name="Wang X."/>
            <person name="Wei L."/>
            <person name="Li C."/>
            <person name="Ma Q."/>
            <person name="Ju M."/>
            <person name="Zhao R."/>
            <person name="Li G."/>
            <person name="Mu C."/>
            <person name="Tian Q."/>
            <person name="Mei H."/>
            <person name="Zhang T."/>
            <person name="Gao T."/>
            <person name="Zhang H."/>
        </authorList>
    </citation>
    <scope>NUCLEOTIDE SEQUENCE</scope>
    <source>
        <strain evidence="3">G02</strain>
    </source>
</reference>
<sequence length="127" mass="14945">MFTLVGLLEFFYKEAPEGMKSLSTSFTWISLSFGYFLSSVFVDSINSVTKRIAPSRQGWLHGQDLNKNNLNLFYWFLAILSGLNFFNYLYWATWYKYKNNDENIIVRPVTGPQESVSDVPFSRWRRI</sequence>
<dbReference type="EMBL" id="JACGWJ010000011">
    <property type="protein sequence ID" value="KAL0387296.1"/>
    <property type="molecule type" value="Genomic_DNA"/>
</dbReference>